<name>A0A2N5Q045_MEDGN</name>
<keyword evidence="5" id="KW-0472">Membrane</keyword>
<evidence type="ECO:0000259" key="8">
    <source>
        <dbReference type="Pfam" id="PF17802"/>
    </source>
</evidence>
<dbReference type="GO" id="GO:0030246">
    <property type="term" value="F:carbohydrate binding"/>
    <property type="evidence" value="ECO:0007669"/>
    <property type="project" value="InterPro"/>
</dbReference>
<gene>
    <name evidence="9" type="ORF">CDL20_07680</name>
</gene>
<feature type="compositionally biased region" description="Low complexity" evidence="4">
    <location>
        <begin position="1459"/>
        <end position="1471"/>
    </location>
</feature>
<feature type="domain" description="SpaA-like prealbumin fold" evidence="8">
    <location>
        <begin position="691"/>
        <end position="786"/>
    </location>
</feature>
<feature type="compositionally biased region" description="Acidic residues" evidence="4">
    <location>
        <begin position="1445"/>
        <end position="1454"/>
    </location>
</feature>
<feature type="transmembrane region" description="Helical" evidence="5">
    <location>
        <begin position="1479"/>
        <end position="1502"/>
    </location>
</feature>
<dbReference type="SUPFAM" id="SSF49478">
    <property type="entry name" value="Cna protein B-type domain"/>
    <property type="match status" value="3"/>
</dbReference>
<dbReference type="PANTHER" id="PTHR36108">
    <property type="entry name" value="COLOSSIN-B-RELATED"/>
    <property type="match status" value="1"/>
</dbReference>
<feature type="domain" description="SpaA-like prealbumin fold" evidence="8">
    <location>
        <begin position="1156"/>
        <end position="1249"/>
    </location>
</feature>
<evidence type="ECO:0000256" key="4">
    <source>
        <dbReference type="SAM" id="MobiDB-lite"/>
    </source>
</evidence>
<feature type="domain" description="SpaA-like prealbumin fold" evidence="8">
    <location>
        <begin position="487"/>
        <end position="572"/>
    </location>
</feature>
<keyword evidence="5" id="KW-1133">Transmembrane helix</keyword>
<feature type="signal peptide" evidence="6">
    <location>
        <begin position="1"/>
        <end position="31"/>
    </location>
</feature>
<dbReference type="SUPFAM" id="SSF49452">
    <property type="entry name" value="Starch-binding domain-like"/>
    <property type="match status" value="1"/>
</dbReference>
<evidence type="ECO:0000256" key="6">
    <source>
        <dbReference type="SAM" id="SignalP"/>
    </source>
</evidence>
<dbReference type="InterPro" id="IPR013552">
    <property type="entry name" value="Thioester_dom"/>
</dbReference>
<dbReference type="InterPro" id="IPR013783">
    <property type="entry name" value="Ig-like_fold"/>
</dbReference>
<feature type="domain" description="SpaA-like prealbumin fold" evidence="8">
    <location>
        <begin position="1264"/>
        <end position="1351"/>
    </location>
</feature>
<keyword evidence="3 6" id="KW-0732">Signal</keyword>
<dbReference type="PANTHER" id="PTHR36108:SF13">
    <property type="entry name" value="COLOSSIN-B-RELATED"/>
    <property type="match status" value="1"/>
</dbReference>
<evidence type="ECO:0000256" key="5">
    <source>
        <dbReference type="SAM" id="Phobius"/>
    </source>
</evidence>
<dbReference type="Pfam" id="PF08341">
    <property type="entry name" value="TED"/>
    <property type="match status" value="1"/>
</dbReference>
<evidence type="ECO:0000256" key="3">
    <source>
        <dbReference type="ARBA" id="ARBA00022729"/>
    </source>
</evidence>
<feature type="domain" description="SpaA-like prealbumin fold" evidence="8">
    <location>
        <begin position="309"/>
        <end position="387"/>
    </location>
</feature>
<dbReference type="RefSeq" id="WP_101882407.1">
    <property type="nucleotide sequence ID" value="NZ_NIHW01000016.1"/>
</dbReference>
<organism evidence="9 10">
    <name type="scientific">Mediterraneibacter gnavus</name>
    <name type="common">Ruminococcus gnavus</name>
    <dbReference type="NCBI Taxonomy" id="33038"/>
    <lineage>
        <taxon>Bacteria</taxon>
        <taxon>Bacillati</taxon>
        <taxon>Bacillota</taxon>
        <taxon>Clostridia</taxon>
        <taxon>Lachnospirales</taxon>
        <taxon>Lachnospiraceae</taxon>
        <taxon>Mediterraneibacter</taxon>
    </lineage>
</organism>
<proteinExistence type="inferred from homology"/>
<evidence type="ECO:0000313" key="10">
    <source>
        <dbReference type="Proteomes" id="UP000234840"/>
    </source>
</evidence>
<comment type="similarity">
    <text evidence="1">Belongs to the serine-aspartate repeat-containing protein (SDr) family.</text>
</comment>
<keyword evidence="2" id="KW-0964">Secreted</keyword>
<evidence type="ECO:0000256" key="1">
    <source>
        <dbReference type="ARBA" id="ARBA00007257"/>
    </source>
</evidence>
<protein>
    <recommendedName>
        <fullName evidence="11">TonB-dependent receptor</fullName>
    </recommendedName>
</protein>
<feature type="domain" description="Thioester" evidence="7">
    <location>
        <begin position="84"/>
        <end position="191"/>
    </location>
</feature>
<dbReference type="InterPro" id="IPR041033">
    <property type="entry name" value="SpaA_PFL_dom_1"/>
</dbReference>
<evidence type="ECO:0000256" key="2">
    <source>
        <dbReference type="ARBA" id="ARBA00022525"/>
    </source>
</evidence>
<dbReference type="Pfam" id="PF17802">
    <property type="entry name" value="SpaA"/>
    <property type="match status" value="8"/>
</dbReference>
<comment type="caution">
    <text evidence="9">The sequence shown here is derived from an EMBL/GenBank/DDBJ whole genome shotgun (WGS) entry which is preliminary data.</text>
</comment>
<dbReference type="Proteomes" id="UP000234840">
    <property type="component" value="Unassembled WGS sequence"/>
</dbReference>
<dbReference type="EMBL" id="NIHW01000016">
    <property type="protein sequence ID" value="PLT87003.1"/>
    <property type="molecule type" value="Genomic_DNA"/>
</dbReference>
<sequence length="1510" mass="164070">MKYLKGKFKRLIAGALSLLMLIGAVPTTAFAADNTISMSFGPAYQSDGTLICYQDSFTSPNGLTDGSAGGTQRRVIIYGDGEEAFCIQPGVPLNTGDQLTANASEAWNALSSAQKEAVKLALAYGKPGNSSELSGSGDSQYIATQMVVWEFVNGWRSTKTYERTNDSVYNALCKGGANAEVAKVYKQIISGIQKHDVTPSFANGKTYDMDFADGQYTLTLKDSNKVLSDYKITCSNENIKIVKDGNSVKLVSNVVIDKDVKVTLTKSSKISASAKLVAYGSSTRQDTVIGVERPDDVVATFKVSTPAGTMELVKTSEDGVVEGIQMIISGNGINETVTTGKDGKITAPGLYPGTYTVTEKVADYYEPQKEQKVTIKAGETSTVKFSNILKRGDLTVSKTSEDGFNADMKFRLYGTSASGIEVDEIVRTDENGVATFKNILIASEKGYTLEEVDTAVRYVIPDDQNVKVFWNEVTNTSVQNILKKFNVTVKKYDAEMTVSQGDATLAGAVYGLYKDGELVESMTTDESGSFTTGYHVCGDDWTIREITPSEGYLLDETVYPVGAEAKNYSVEFNSAPVVESPEQVIKGQISIIKHTDDGSTQIETPEVGAEFEVYLTASGSYADAKDTERDVLVCDENGYAISKELPYGLYTVHQTKGAEETEFMKDFTVFVSQEGQTYKYLINNAPYSAYIKVVKADKETGATIPLTGAGFEIYNASGEKISMSYTYPTLTTIDMFYVGADGYLITPQVLPAGDYTLVEVQAPYGYVLDSTPIPFTVTMAENEEVDGINVIIVTAYDMAQKGRITVSKTGEVFSSVTVSGDEAMNKQGEMELINCVYQPVYSEQGLEGATYQVIAAEDIVTGDGTLRYEKGTVVDEITTGEDGTATSKELYLGKYDVVEVKAPVGFVLNATPSNVELVYAGQEVRVTDAATAFCNDRQKIEISALKAMEQDETFGIGMNGEITAVSFGLYAKEEIIAADGTKIPADGLIEIAFCDAEGNVRFQSDVPFGRYYVTEVSTDPHYMLNGRVYSFEFVYTGQEVGTVTATLNEGKAIENELIRGTIEGTKVDGEDKGLAGATFGLFNEWEQEYTKENAYLTVASDENGAFKFENVPFGDYVVVELEAPEGYVKSDARHFVSVTYDTQVIGIKAINYLIVGSIQLTKVDAEYPDNKLAGAVFEVFADTDKDGAFDVEKDECLGTLTEINEGIYEMAGLLYGNYFVKEKAAPEGFLLDEIVYPVSIVNDKEVVMVENEAGVGFMDQPIKGKVTIFKTDDESGDKLVGAGFRIFDADGNVVTEGYTGEDGTVSFELRYGNYTVAEFEAPEGYVLDEAPYAFEVTEHGQEISIDMANTKIKGKIVISKVDADTEELLPDAGFRIYDVNGEVIREGRTDKNGNVEFDLEFGTYYYQEFDAPEGYEVNDEKYEFTITEDGQVVSVIMTNKAIPEETPEEPDEPKEDTPTETPKTPTSTEGPKTGDDAEVALWAILAGVAAVAGIGLTAVSVASKKRKKGK</sequence>
<dbReference type="Gene3D" id="2.60.40.10">
    <property type="entry name" value="Immunoglobulins"/>
    <property type="match status" value="11"/>
</dbReference>
<feature type="chain" id="PRO_5014730250" description="TonB-dependent receptor" evidence="6">
    <location>
        <begin position="32"/>
        <end position="1510"/>
    </location>
</feature>
<feature type="domain" description="SpaA-like prealbumin fold" evidence="8">
    <location>
        <begin position="1060"/>
        <end position="1146"/>
    </location>
</feature>
<reference evidence="9 10" key="1">
    <citation type="journal article" date="2017" name="Genome Med.">
        <title>A novel Ruminococcus gnavus clade enriched in inflammatory bowel disease patients.</title>
        <authorList>
            <person name="Hall A.B."/>
            <person name="Yassour M."/>
            <person name="Sauk J."/>
            <person name="Garner A."/>
            <person name="Jiang X."/>
            <person name="Arthur T."/>
            <person name="Lagoudas G.K."/>
            <person name="Vatanen T."/>
            <person name="Fornelos N."/>
            <person name="Wilson R."/>
            <person name="Bertha M."/>
            <person name="Cohen M."/>
            <person name="Garber J."/>
            <person name="Khalili H."/>
            <person name="Gevers D."/>
            <person name="Ananthakrishnan A.N."/>
            <person name="Kugathasan S."/>
            <person name="Lander E.S."/>
            <person name="Blainey P."/>
            <person name="Vlamakis H."/>
            <person name="Xavier R.J."/>
            <person name="Huttenhower C."/>
        </authorList>
    </citation>
    <scope>NUCLEOTIDE SEQUENCE [LARGE SCALE GENOMIC DNA]</scope>
    <source>
        <strain evidence="9 10">RJX1128</strain>
    </source>
</reference>
<evidence type="ECO:0008006" key="11">
    <source>
        <dbReference type="Google" id="ProtNLM"/>
    </source>
</evidence>
<feature type="domain" description="SpaA-like prealbumin fold" evidence="8">
    <location>
        <begin position="1354"/>
        <end position="1440"/>
    </location>
</feature>
<evidence type="ECO:0000313" key="9">
    <source>
        <dbReference type="EMBL" id="PLT87003.1"/>
    </source>
</evidence>
<feature type="region of interest" description="Disordered" evidence="4">
    <location>
        <begin position="1442"/>
        <end position="1475"/>
    </location>
</feature>
<evidence type="ECO:0000259" key="7">
    <source>
        <dbReference type="Pfam" id="PF08341"/>
    </source>
</evidence>
<accession>A0A2N5Q045</accession>
<feature type="domain" description="SpaA-like prealbumin fold" evidence="8">
    <location>
        <begin position="843"/>
        <end position="927"/>
    </location>
</feature>
<dbReference type="InterPro" id="IPR013784">
    <property type="entry name" value="Carb-bd-like_fold"/>
</dbReference>
<keyword evidence="5" id="KW-0812">Transmembrane</keyword>